<name>A0A2N0TPY1_9FLAO</name>
<dbReference type="PANTHER" id="PTHR45947">
    <property type="entry name" value="SULFOQUINOVOSYL TRANSFERASE SQD2"/>
    <property type="match status" value="1"/>
</dbReference>
<sequence>MPKKLIRITTIPLSLEKLLEGQLTYMNHYYEVTAVAAEKDRLEKYGRKNGVKTFWVEMTRAITPIKDIKAVWKLYNYFKKEEPDIVHTHTPKAGIVGMLAAKMAGVPVRLHTVAGLPLLETTGNKRKVLNAVEKFTYKLATKVYPNSRGLQDIILKEEFANQSKLKVLGKGSSNGIDTGYFNPSQFDEIQKRNKRHLLGIPQEDFIFIFIGRLVSEKGINELVEAFKSLQAENKNISLLLVGPFEKELDPLKEETFKTIQKHEKVFTTGYQEDVRPYLAISNALAFPSYREGFPNVVMQAGAMNLPAIVSNINGCNEIIVEGINGVIIPVKDTSALFTALKLFVENKNYTERLSSNARDEICKYYERKEYWQLLLKEYKSLEQEYIKS</sequence>
<feature type="domain" description="Glycosyltransferase subfamily 4-like N-terminal" evidence="2">
    <location>
        <begin position="30"/>
        <end position="166"/>
    </location>
</feature>
<dbReference type="InterPro" id="IPR050194">
    <property type="entry name" value="Glycosyltransferase_grp1"/>
</dbReference>
<dbReference type="AlphaFoldDB" id="A0A2N0TPY1"/>
<protein>
    <submittedName>
        <fullName evidence="3">Glycosyl transferase family 1</fullName>
    </submittedName>
</protein>
<gene>
    <name evidence="3" type="ORF">APR41_08145</name>
</gene>
<organism evidence="3 4">
    <name type="scientific">Salegentibacter salinarum</name>
    <dbReference type="NCBI Taxonomy" id="447422"/>
    <lineage>
        <taxon>Bacteria</taxon>
        <taxon>Pseudomonadati</taxon>
        <taxon>Bacteroidota</taxon>
        <taxon>Flavobacteriia</taxon>
        <taxon>Flavobacteriales</taxon>
        <taxon>Flavobacteriaceae</taxon>
        <taxon>Salegentibacter</taxon>
    </lineage>
</organism>
<dbReference type="InterPro" id="IPR001296">
    <property type="entry name" value="Glyco_trans_1"/>
</dbReference>
<evidence type="ECO:0000259" key="1">
    <source>
        <dbReference type="Pfam" id="PF00534"/>
    </source>
</evidence>
<dbReference type="SUPFAM" id="SSF53756">
    <property type="entry name" value="UDP-Glycosyltransferase/glycogen phosphorylase"/>
    <property type="match status" value="1"/>
</dbReference>
<dbReference type="PANTHER" id="PTHR45947:SF3">
    <property type="entry name" value="SULFOQUINOVOSYL TRANSFERASE SQD2"/>
    <property type="match status" value="1"/>
</dbReference>
<dbReference type="GO" id="GO:0016757">
    <property type="term" value="F:glycosyltransferase activity"/>
    <property type="evidence" value="ECO:0007669"/>
    <property type="project" value="InterPro"/>
</dbReference>
<dbReference type="Pfam" id="PF13579">
    <property type="entry name" value="Glyco_trans_4_4"/>
    <property type="match status" value="1"/>
</dbReference>
<dbReference type="Proteomes" id="UP000232673">
    <property type="component" value="Unassembled WGS sequence"/>
</dbReference>
<dbReference type="STRING" id="447422.SAMN05660903_01563"/>
<reference evidence="3 4" key="1">
    <citation type="submission" date="2015-10" db="EMBL/GenBank/DDBJ databases">
        <title>Draft genome sequence of Salegentibacter salinarum KCTC 12975.</title>
        <authorList>
            <person name="Lin W."/>
            <person name="Zheng Q."/>
        </authorList>
    </citation>
    <scope>NUCLEOTIDE SEQUENCE [LARGE SCALE GENOMIC DNA]</scope>
    <source>
        <strain evidence="3 4">KCTC 12975</strain>
    </source>
</reference>
<evidence type="ECO:0000313" key="3">
    <source>
        <dbReference type="EMBL" id="PKD16766.1"/>
    </source>
</evidence>
<dbReference type="InterPro" id="IPR028098">
    <property type="entry name" value="Glyco_trans_4-like_N"/>
</dbReference>
<dbReference type="Gene3D" id="3.40.50.2000">
    <property type="entry name" value="Glycogen Phosphorylase B"/>
    <property type="match status" value="2"/>
</dbReference>
<keyword evidence="3" id="KW-0808">Transferase</keyword>
<dbReference type="RefSeq" id="WP_079712666.1">
    <property type="nucleotide sequence ID" value="NZ_FUZC01000005.1"/>
</dbReference>
<evidence type="ECO:0000259" key="2">
    <source>
        <dbReference type="Pfam" id="PF13579"/>
    </source>
</evidence>
<evidence type="ECO:0000313" key="4">
    <source>
        <dbReference type="Proteomes" id="UP000232673"/>
    </source>
</evidence>
<proteinExistence type="predicted"/>
<feature type="domain" description="Glycosyl transferase family 1" evidence="1">
    <location>
        <begin position="192"/>
        <end position="359"/>
    </location>
</feature>
<comment type="caution">
    <text evidence="3">The sequence shown here is derived from an EMBL/GenBank/DDBJ whole genome shotgun (WGS) entry which is preliminary data.</text>
</comment>
<dbReference type="EMBL" id="LKTS01000045">
    <property type="protein sequence ID" value="PKD16766.1"/>
    <property type="molecule type" value="Genomic_DNA"/>
</dbReference>
<dbReference type="CDD" id="cd03808">
    <property type="entry name" value="GT4_CapM-like"/>
    <property type="match status" value="1"/>
</dbReference>
<keyword evidence="4" id="KW-1185">Reference proteome</keyword>
<dbReference type="OrthoDB" id="9790710at2"/>
<accession>A0A2N0TPY1</accession>
<dbReference type="Pfam" id="PF00534">
    <property type="entry name" value="Glycos_transf_1"/>
    <property type="match status" value="1"/>
</dbReference>